<proteinExistence type="predicted"/>
<keyword evidence="4" id="KW-1185">Reference proteome</keyword>
<comment type="caution">
    <text evidence="3">The sequence shown here is derived from an EMBL/GenBank/DDBJ whole genome shotgun (WGS) entry which is preliminary data.</text>
</comment>
<dbReference type="EMBL" id="JAJEPU010000001">
    <property type="protein sequence ID" value="MCC2163384.1"/>
    <property type="molecule type" value="Genomic_DNA"/>
</dbReference>
<dbReference type="PROSITE" id="PS51746">
    <property type="entry name" value="PPM_2"/>
    <property type="match status" value="1"/>
</dbReference>
<accession>A0AAE3DIE5</accession>
<dbReference type="AlphaFoldDB" id="A0AAE3DIE5"/>
<dbReference type="SMART" id="SM00331">
    <property type="entry name" value="PP2C_SIG"/>
    <property type="match status" value="1"/>
</dbReference>
<evidence type="ECO:0000256" key="1">
    <source>
        <dbReference type="ARBA" id="ARBA00022801"/>
    </source>
</evidence>
<protein>
    <submittedName>
        <fullName evidence="3">SpoIIE family protein phosphatase</fullName>
    </submittedName>
</protein>
<dbReference type="InterPro" id="IPR045768">
    <property type="entry name" value="SpoIIE_N"/>
</dbReference>
<dbReference type="InterPro" id="IPR036457">
    <property type="entry name" value="PPM-type-like_dom_sf"/>
</dbReference>
<evidence type="ECO:0000259" key="2">
    <source>
        <dbReference type="PROSITE" id="PS51746"/>
    </source>
</evidence>
<evidence type="ECO:0000313" key="4">
    <source>
        <dbReference type="Proteomes" id="UP001198962"/>
    </source>
</evidence>
<dbReference type="Pfam" id="PF07228">
    <property type="entry name" value="SpoIIE"/>
    <property type="match status" value="1"/>
</dbReference>
<feature type="domain" description="PPM-type phosphatase" evidence="2">
    <location>
        <begin position="259"/>
        <end position="465"/>
    </location>
</feature>
<dbReference type="SUPFAM" id="SSF81606">
    <property type="entry name" value="PP2C-like"/>
    <property type="match status" value="1"/>
</dbReference>
<dbReference type="PANTHER" id="PTHR43156:SF2">
    <property type="entry name" value="STAGE II SPORULATION PROTEIN E"/>
    <property type="match status" value="1"/>
</dbReference>
<dbReference type="SMART" id="SM00332">
    <property type="entry name" value="PP2Cc"/>
    <property type="match status" value="1"/>
</dbReference>
<dbReference type="Pfam" id="PF19732">
    <property type="entry name" value="SpoIIE_N"/>
    <property type="match status" value="1"/>
</dbReference>
<reference evidence="3" key="1">
    <citation type="submission" date="2021-10" db="EMBL/GenBank/DDBJ databases">
        <title>Anaerobic single-cell dispensing facilitates the cultivation of human gut bacteria.</title>
        <authorList>
            <person name="Afrizal A."/>
        </authorList>
    </citation>
    <scope>NUCLEOTIDE SEQUENCE</scope>
    <source>
        <strain evidence="3">CLA-AA-H274</strain>
    </source>
</reference>
<dbReference type="Proteomes" id="UP001198962">
    <property type="component" value="Unassembled WGS sequence"/>
</dbReference>
<gene>
    <name evidence="3" type="ORF">LKD32_00540</name>
</gene>
<name>A0AAE3DIE5_9FIRM</name>
<keyword evidence="1" id="KW-0378">Hydrolase</keyword>
<dbReference type="InterPro" id="IPR001932">
    <property type="entry name" value="PPM-type_phosphatase-like_dom"/>
</dbReference>
<sequence length="469" mass="52412">MFVWKRERRRDMADVNIYTAGRLSGMARSLGLLARSCLDGIEGEKGLTREDAQSAMQMARAMVCGDCSRCNLYSSSEKSDSYYLYYLLHAFEQKGQVDEEDMPRLFLEACRRKEDYMAQLNRNLGRASMNLEWKNRFLESRDTVMVQFRELAVILDEFAHQMERATDVTQAKEETVRRKFHLHRIAVENMLLLEYENHQREAYLTVHAIGRRCVTAKEAAELFGEVVGGNWYAPPDTRTLINRQSASIRFAESGQYQMRYGTARIPKSGESVCGDNYVWSEQVPGQVILGLSDGMGSGTSASQESGKIVELIGQLLETGFSARASMKMANTVLLLTGRQQHPATIDLACVDLHNGVLEAMKMGAVATFVLSDGKAEILEAGELPAGVLPGAEPSLLSRKLWDGDRIVMMTDGVLEACPGVYKEQCMQGFLEEVSAKSPQDLAERILDFASQDGGRDDMTVFVAGIWKKR</sequence>
<organism evidence="3 4">
    <name type="scientific">Brotaphodocola catenula</name>
    <dbReference type="NCBI Taxonomy" id="2885361"/>
    <lineage>
        <taxon>Bacteria</taxon>
        <taxon>Bacillati</taxon>
        <taxon>Bacillota</taxon>
        <taxon>Clostridia</taxon>
        <taxon>Lachnospirales</taxon>
        <taxon>Lachnospiraceae</taxon>
        <taxon>Brotaphodocola</taxon>
    </lineage>
</organism>
<dbReference type="InterPro" id="IPR052016">
    <property type="entry name" value="Bact_Sigma-Reg"/>
</dbReference>
<evidence type="ECO:0000313" key="3">
    <source>
        <dbReference type="EMBL" id="MCC2163384.1"/>
    </source>
</evidence>
<dbReference type="GO" id="GO:0016791">
    <property type="term" value="F:phosphatase activity"/>
    <property type="evidence" value="ECO:0007669"/>
    <property type="project" value="TreeGrafter"/>
</dbReference>
<dbReference type="Gene3D" id="3.60.40.10">
    <property type="entry name" value="PPM-type phosphatase domain"/>
    <property type="match status" value="1"/>
</dbReference>
<dbReference type="PANTHER" id="PTHR43156">
    <property type="entry name" value="STAGE II SPORULATION PROTEIN E-RELATED"/>
    <property type="match status" value="1"/>
</dbReference>